<dbReference type="AlphaFoldDB" id="A0A2K5HCE6"/>
<reference evidence="2" key="1">
    <citation type="submission" date="2025-08" db="UniProtKB">
        <authorList>
            <consortium name="Ensembl"/>
        </authorList>
    </citation>
    <scope>IDENTIFICATION</scope>
</reference>
<evidence type="ECO:0000256" key="1">
    <source>
        <dbReference type="SAM" id="MobiDB-lite"/>
    </source>
</evidence>
<feature type="region of interest" description="Disordered" evidence="1">
    <location>
        <begin position="81"/>
        <end position="102"/>
    </location>
</feature>
<name>A0A2K5HCE6_COLAP</name>
<dbReference type="Ensembl" id="ENSCANT00000008302.1">
    <property type="protein sequence ID" value="ENSCANP00000002024.1"/>
    <property type="gene ID" value="ENSCANG00000007552.1"/>
</dbReference>
<dbReference type="OMA" id="FGRPRWI"/>
<evidence type="ECO:0000313" key="2">
    <source>
        <dbReference type="Ensembl" id="ENSCANP00000002024.1"/>
    </source>
</evidence>
<evidence type="ECO:0000313" key="3">
    <source>
        <dbReference type="Proteomes" id="UP000233080"/>
    </source>
</evidence>
<reference evidence="2" key="2">
    <citation type="submission" date="2025-09" db="UniProtKB">
        <authorList>
            <consortium name="Ensembl"/>
        </authorList>
    </citation>
    <scope>IDENTIFICATION</scope>
</reference>
<accession>A0A2K5HCE6</accession>
<organism evidence="2 3">
    <name type="scientific">Colobus angolensis palliatus</name>
    <name type="common">Peters' Angolan colobus</name>
    <dbReference type="NCBI Taxonomy" id="336983"/>
    <lineage>
        <taxon>Eukaryota</taxon>
        <taxon>Metazoa</taxon>
        <taxon>Chordata</taxon>
        <taxon>Craniata</taxon>
        <taxon>Vertebrata</taxon>
        <taxon>Euteleostomi</taxon>
        <taxon>Mammalia</taxon>
        <taxon>Eutheria</taxon>
        <taxon>Euarchontoglires</taxon>
        <taxon>Primates</taxon>
        <taxon>Haplorrhini</taxon>
        <taxon>Catarrhini</taxon>
        <taxon>Cercopithecidae</taxon>
        <taxon>Colobinae</taxon>
        <taxon>Colobus</taxon>
    </lineage>
</organism>
<protein>
    <submittedName>
        <fullName evidence="2">Uncharacterized protein</fullName>
    </submittedName>
</protein>
<keyword evidence="3" id="KW-1185">Reference proteome</keyword>
<sequence length="102" mass="10658">MPNTKPSLSPGPSDIIQVIGCKHRSWLCETEAGFPASKLLAAKCQKCAPSCKTPAPSELLLSTLGNCFPLTASSLSFPWEHGSTDTELNRSSTLGGPGGQIT</sequence>
<dbReference type="Proteomes" id="UP000233080">
    <property type="component" value="Unassembled WGS sequence"/>
</dbReference>
<proteinExistence type="predicted"/>